<organism evidence="8 9">
    <name type="scientific">Flavobacterium hankyongi</name>
    <dbReference type="NCBI Taxonomy" id="1176532"/>
    <lineage>
        <taxon>Bacteria</taxon>
        <taxon>Pseudomonadati</taxon>
        <taxon>Bacteroidota</taxon>
        <taxon>Flavobacteriia</taxon>
        <taxon>Flavobacteriales</taxon>
        <taxon>Flavobacteriaceae</taxon>
        <taxon>Flavobacterium</taxon>
    </lineage>
</organism>
<dbReference type="InterPro" id="IPR007341">
    <property type="entry name" value="Transgly_assoc"/>
</dbReference>
<dbReference type="EMBL" id="BAABIP010000022">
    <property type="protein sequence ID" value="GAA4776229.1"/>
    <property type="molecule type" value="Genomic_DNA"/>
</dbReference>
<comment type="subcellular location">
    <subcellularLocation>
        <location evidence="1">Cell membrane</location>
        <topology evidence="1">Multi-pass membrane protein</topology>
    </subcellularLocation>
</comment>
<sequence length="82" mass="8187">MGIIVTLIIGAIAGWLGSQIFKGSSLGLIGNIVVGILGSFVGSWVFGKLGISIGSGLIGSIITGAFGAIVILAVLNLIFKSK</sequence>
<keyword evidence="4 7" id="KW-0812">Transmembrane</keyword>
<comment type="similarity">
    <text evidence="2">Belongs to the UPF0410 family.</text>
</comment>
<evidence type="ECO:0000256" key="3">
    <source>
        <dbReference type="ARBA" id="ARBA00022475"/>
    </source>
</evidence>
<accession>A0ABP9A8W6</accession>
<dbReference type="RefSeq" id="WP_264543137.1">
    <property type="nucleotide sequence ID" value="NZ_BAABIP010000022.1"/>
</dbReference>
<evidence type="ECO:0000256" key="4">
    <source>
        <dbReference type="ARBA" id="ARBA00022692"/>
    </source>
</evidence>
<evidence type="ECO:0000256" key="7">
    <source>
        <dbReference type="SAM" id="Phobius"/>
    </source>
</evidence>
<evidence type="ECO:0000313" key="9">
    <source>
        <dbReference type="Proteomes" id="UP001500141"/>
    </source>
</evidence>
<keyword evidence="9" id="KW-1185">Reference proteome</keyword>
<keyword evidence="6 7" id="KW-0472">Membrane</keyword>
<dbReference type="Proteomes" id="UP001500141">
    <property type="component" value="Unassembled WGS sequence"/>
</dbReference>
<protein>
    <submittedName>
        <fullName evidence="8">GlsB/YeaQ/YmgE family stress response membrane protein</fullName>
    </submittedName>
</protein>
<keyword evidence="5 7" id="KW-1133">Transmembrane helix</keyword>
<feature type="transmembrane region" description="Helical" evidence="7">
    <location>
        <begin position="58"/>
        <end position="79"/>
    </location>
</feature>
<dbReference type="PANTHER" id="PTHR33884">
    <property type="entry name" value="UPF0410 PROTEIN YMGE"/>
    <property type="match status" value="1"/>
</dbReference>
<evidence type="ECO:0000313" key="8">
    <source>
        <dbReference type="EMBL" id="GAA4776229.1"/>
    </source>
</evidence>
<evidence type="ECO:0000256" key="1">
    <source>
        <dbReference type="ARBA" id="ARBA00004651"/>
    </source>
</evidence>
<evidence type="ECO:0000256" key="2">
    <source>
        <dbReference type="ARBA" id="ARBA00011006"/>
    </source>
</evidence>
<feature type="transmembrane region" description="Helical" evidence="7">
    <location>
        <begin position="28"/>
        <end position="46"/>
    </location>
</feature>
<dbReference type="Pfam" id="PF04226">
    <property type="entry name" value="Transgly_assoc"/>
    <property type="match status" value="1"/>
</dbReference>
<evidence type="ECO:0000256" key="5">
    <source>
        <dbReference type="ARBA" id="ARBA00022989"/>
    </source>
</evidence>
<dbReference type="PANTHER" id="PTHR33884:SF3">
    <property type="entry name" value="UPF0410 PROTEIN YMGE"/>
    <property type="match status" value="1"/>
</dbReference>
<proteinExistence type="inferred from homology"/>
<reference evidence="9" key="1">
    <citation type="journal article" date="2019" name="Int. J. Syst. Evol. Microbiol.">
        <title>The Global Catalogue of Microorganisms (GCM) 10K type strain sequencing project: providing services to taxonomists for standard genome sequencing and annotation.</title>
        <authorList>
            <consortium name="The Broad Institute Genomics Platform"/>
            <consortium name="The Broad Institute Genome Sequencing Center for Infectious Disease"/>
            <person name="Wu L."/>
            <person name="Ma J."/>
        </authorList>
    </citation>
    <scope>NUCLEOTIDE SEQUENCE [LARGE SCALE GENOMIC DNA]</scope>
    <source>
        <strain evidence="9">JCM 18198</strain>
    </source>
</reference>
<evidence type="ECO:0000256" key="6">
    <source>
        <dbReference type="ARBA" id="ARBA00023136"/>
    </source>
</evidence>
<comment type="caution">
    <text evidence="8">The sequence shown here is derived from an EMBL/GenBank/DDBJ whole genome shotgun (WGS) entry which is preliminary data.</text>
</comment>
<keyword evidence="3" id="KW-1003">Cell membrane</keyword>
<gene>
    <name evidence="8" type="ORF">GCM10023230_29090</name>
</gene>
<name>A0ABP9A8W6_9FLAO</name>